<dbReference type="SUPFAM" id="SSF158472">
    <property type="entry name" value="HAMP domain-like"/>
    <property type="match status" value="1"/>
</dbReference>
<organism evidence="15 16">
    <name type="scientific">Paenibacillus sabuli</name>
    <dbReference type="NCBI Taxonomy" id="2772509"/>
    <lineage>
        <taxon>Bacteria</taxon>
        <taxon>Bacillati</taxon>
        <taxon>Bacillota</taxon>
        <taxon>Bacilli</taxon>
        <taxon>Bacillales</taxon>
        <taxon>Paenibacillaceae</taxon>
        <taxon>Paenibacillus</taxon>
    </lineage>
</organism>
<proteinExistence type="predicted"/>
<feature type="domain" description="HAMP" evidence="14">
    <location>
        <begin position="69"/>
        <end position="121"/>
    </location>
</feature>
<evidence type="ECO:0000256" key="9">
    <source>
        <dbReference type="ARBA" id="ARBA00022840"/>
    </source>
</evidence>
<keyword evidence="4" id="KW-1003">Cell membrane</keyword>
<keyword evidence="12" id="KW-0812">Transmembrane</keyword>
<gene>
    <name evidence="15" type="ORF">IDH44_16505</name>
</gene>
<dbReference type="InterPro" id="IPR003660">
    <property type="entry name" value="HAMP_dom"/>
</dbReference>
<dbReference type="EMBL" id="JACXIZ010000027">
    <property type="protein sequence ID" value="MBD2846799.1"/>
    <property type="molecule type" value="Genomic_DNA"/>
</dbReference>
<dbReference type="EC" id="2.7.13.3" evidence="3"/>
<dbReference type="PANTHER" id="PTHR42878">
    <property type="entry name" value="TWO-COMPONENT HISTIDINE KINASE"/>
    <property type="match status" value="1"/>
</dbReference>
<dbReference type="InterPro" id="IPR005467">
    <property type="entry name" value="His_kinase_dom"/>
</dbReference>
<dbReference type="Pfam" id="PF00672">
    <property type="entry name" value="HAMP"/>
    <property type="match status" value="1"/>
</dbReference>
<dbReference type="SUPFAM" id="SSF47384">
    <property type="entry name" value="Homodimeric domain of signal transducing histidine kinase"/>
    <property type="match status" value="1"/>
</dbReference>
<evidence type="ECO:0000256" key="6">
    <source>
        <dbReference type="ARBA" id="ARBA00022679"/>
    </source>
</evidence>
<dbReference type="InterPro" id="IPR004358">
    <property type="entry name" value="Sig_transdc_His_kin-like_C"/>
</dbReference>
<feature type="domain" description="Histidine kinase" evidence="13">
    <location>
        <begin position="251"/>
        <end position="474"/>
    </location>
</feature>
<dbReference type="CDD" id="cd00082">
    <property type="entry name" value="HisKA"/>
    <property type="match status" value="1"/>
</dbReference>
<dbReference type="InterPro" id="IPR036097">
    <property type="entry name" value="HisK_dim/P_sf"/>
</dbReference>
<evidence type="ECO:0000256" key="12">
    <source>
        <dbReference type="SAM" id="Phobius"/>
    </source>
</evidence>
<dbReference type="SMART" id="SM00388">
    <property type="entry name" value="HisKA"/>
    <property type="match status" value="1"/>
</dbReference>
<dbReference type="FunFam" id="3.30.565.10:FF:000006">
    <property type="entry name" value="Sensor histidine kinase WalK"/>
    <property type="match status" value="1"/>
</dbReference>
<dbReference type="Pfam" id="PF02518">
    <property type="entry name" value="HATPase_c"/>
    <property type="match status" value="1"/>
</dbReference>
<evidence type="ECO:0000256" key="2">
    <source>
        <dbReference type="ARBA" id="ARBA00004651"/>
    </source>
</evidence>
<dbReference type="CDD" id="cd00075">
    <property type="entry name" value="HATPase"/>
    <property type="match status" value="1"/>
</dbReference>
<dbReference type="GO" id="GO:0000156">
    <property type="term" value="F:phosphorelay response regulator activity"/>
    <property type="evidence" value="ECO:0007669"/>
    <property type="project" value="TreeGrafter"/>
</dbReference>
<evidence type="ECO:0000313" key="15">
    <source>
        <dbReference type="EMBL" id="MBD2846799.1"/>
    </source>
</evidence>
<dbReference type="GO" id="GO:0000155">
    <property type="term" value="F:phosphorelay sensor kinase activity"/>
    <property type="evidence" value="ECO:0007669"/>
    <property type="project" value="InterPro"/>
</dbReference>
<feature type="transmembrane region" description="Helical" evidence="12">
    <location>
        <begin position="12"/>
        <end position="33"/>
    </location>
</feature>
<dbReference type="PROSITE" id="PS50109">
    <property type="entry name" value="HIS_KIN"/>
    <property type="match status" value="1"/>
</dbReference>
<dbReference type="Pfam" id="PF00512">
    <property type="entry name" value="HisKA"/>
    <property type="match status" value="1"/>
</dbReference>
<name>A0A927BWI4_9BACL</name>
<dbReference type="SMART" id="SM00387">
    <property type="entry name" value="HATPase_c"/>
    <property type="match status" value="1"/>
</dbReference>
<evidence type="ECO:0000256" key="5">
    <source>
        <dbReference type="ARBA" id="ARBA00022553"/>
    </source>
</evidence>
<evidence type="ECO:0000259" key="13">
    <source>
        <dbReference type="PROSITE" id="PS50109"/>
    </source>
</evidence>
<feature type="transmembrane region" description="Helical" evidence="12">
    <location>
        <begin position="45"/>
        <end position="68"/>
    </location>
</feature>
<evidence type="ECO:0000256" key="1">
    <source>
        <dbReference type="ARBA" id="ARBA00000085"/>
    </source>
</evidence>
<evidence type="ECO:0000256" key="3">
    <source>
        <dbReference type="ARBA" id="ARBA00012438"/>
    </source>
</evidence>
<comment type="caution">
    <text evidence="15">The sequence shown here is derived from an EMBL/GenBank/DDBJ whole genome shotgun (WGS) entry which is preliminary data.</text>
</comment>
<keyword evidence="9" id="KW-0067">ATP-binding</keyword>
<keyword evidence="6" id="KW-0808">Transferase</keyword>
<evidence type="ECO:0000256" key="11">
    <source>
        <dbReference type="ARBA" id="ARBA00023136"/>
    </source>
</evidence>
<dbReference type="Proteomes" id="UP000621560">
    <property type="component" value="Unassembled WGS sequence"/>
</dbReference>
<dbReference type="InterPro" id="IPR003594">
    <property type="entry name" value="HATPase_dom"/>
</dbReference>
<dbReference type="InterPro" id="IPR035965">
    <property type="entry name" value="PAS-like_dom_sf"/>
</dbReference>
<dbReference type="PANTHER" id="PTHR42878:SF3">
    <property type="entry name" value="HISTIDINE PROTEIN KINASE SAES"/>
    <property type="match status" value="1"/>
</dbReference>
<keyword evidence="11 12" id="KW-0472">Membrane</keyword>
<dbReference type="RefSeq" id="WP_190919502.1">
    <property type="nucleotide sequence ID" value="NZ_JACXIZ010000027.1"/>
</dbReference>
<evidence type="ECO:0000256" key="4">
    <source>
        <dbReference type="ARBA" id="ARBA00022475"/>
    </source>
</evidence>
<comment type="subcellular location">
    <subcellularLocation>
        <location evidence="2">Cell membrane</location>
        <topology evidence="2">Multi-pass membrane protein</topology>
    </subcellularLocation>
</comment>
<evidence type="ECO:0000256" key="10">
    <source>
        <dbReference type="ARBA" id="ARBA00023012"/>
    </source>
</evidence>
<dbReference type="GO" id="GO:0005886">
    <property type="term" value="C:plasma membrane"/>
    <property type="evidence" value="ECO:0007669"/>
    <property type="project" value="UniProtKB-SubCell"/>
</dbReference>
<dbReference type="SUPFAM" id="SSF55874">
    <property type="entry name" value="ATPase domain of HSP90 chaperone/DNA topoisomerase II/histidine kinase"/>
    <property type="match status" value="1"/>
</dbReference>
<keyword evidence="10" id="KW-0902">Two-component regulatory system</keyword>
<evidence type="ECO:0000313" key="16">
    <source>
        <dbReference type="Proteomes" id="UP000621560"/>
    </source>
</evidence>
<evidence type="ECO:0000256" key="7">
    <source>
        <dbReference type="ARBA" id="ARBA00022741"/>
    </source>
</evidence>
<dbReference type="FunFam" id="1.10.287.130:FF:000001">
    <property type="entry name" value="Two-component sensor histidine kinase"/>
    <property type="match status" value="1"/>
</dbReference>
<dbReference type="InterPro" id="IPR003661">
    <property type="entry name" value="HisK_dim/P_dom"/>
</dbReference>
<reference evidence="15" key="1">
    <citation type="submission" date="2020-09" db="EMBL/GenBank/DDBJ databases">
        <title>A novel bacterium of genus Paenibacillus, isolated from South China Sea.</title>
        <authorList>
            <person name="Huang H."/>
            <person name="Mo K."/>
            <person name="Hu Y."/>
        </authorList>
    </citation>
    <scope>NUCLEOTIDE SEQUENCE</scope>
    <source>
        <strain evidence="15">IB182496</strain>
    </source>
</reference>
<dbReference type="PRINTS" id="PR00344">
    <property type="entry name" value="BCTRLSENSOR"/>
</dbReference>
<keyword evidence="16" id="KW-1185">Reference proteome</keyword>
<dbReference type="Gene3D" id="1.10.287.130">
    <property type="match status" value="1"/>
</dbReference>
<dbReference type="InterPro" id="IPR013656">
    <property type="entry name" value="PAS_4"/>
</dbReference>
<dbReference type="Gene3D" id="3.30.450.20">
    <property type="entry name" value="PAS domain"/>
    <property type="match status" value="1"/>
</dbReference>
<dbReference type="AlphaFoldDB" id="A0A927BWI4"/>
<evidence type="ECO:0000259" key="14">
    <source>
        <dbReference type="PROSITE" id="PS50885"/>
    </source>
</evidence>
<dbReference type="GO" id="GO:0007234">
    <property type="term" value="P:osmosensory signaling via phosphorelay pathway"/>
    <property type="evidence" value="ECO:0007669"/>
    <property type="project" value="TreeGrafter"/>
</dbReference>
<accession>A0A927BWI4</accession>
<dbReference type="InterPro" id="IPR036890">
    <property type="entry name" value="HATPase_C_sf"/>
</dbReference>
<dbReference type="GO" id="GO:0030295">
    <property type="term" value="F:protein kinase activator activity"/>
    <property type="evidence" value="ECO:0007669"/>
    <property type="project" value="TreeGrafter"/>
</dbReference>
<dbReference type="Gene3D" id="6.10.340.10">
    <property type="match status" value="1"/>
</dbReference>
<keyword evidence="8" id="KW-0418">Kinase</keyword>
<dbReference type="Pfam" id="PF08448">
    <property type="entry name" value="PAS_4"/>
    <property type="match status" value="1"/>
</dbReference>
<sequence length="483" mass="54326">MIWRSVVGKLWLTIIALVAVILITLGLFLMQYVDNVFSASSSHEIKVLFVYVGVIGFLLTTFFAFFLITKITQPLVRLKEAADQIAQGKYGIRVPIRSNDEIGELANTFNNMGTELEELIKDLQHEKEHLSSVLRSMADAVVTFDASGRVILTNPQGQELLAEWSELDWTEEAEPDYRPFGEVPVPLYELYRTVLREGRDSSGKLHVRDGVWSVVMAPLTSNQSVRGAVAVLREVTEEFRLEKLRRDFVANVSHEIRTPLSMLQGYSEALLDDIAASPEERGELVQVIHDESLRMGRLVKDLLDLARMEAGHLEMQLREVEMNGLIQRVHRKFQVYAKERGIRLFYTNPAHPLLLQAADEDRLEQVLTNLLDNALRHTPAEAGIYITLSETTQDDKPYAQVTVRDEGQGVPREDLPYIFERFYKADKARTRASGGTGLGLAIVRNIIEAHRGEIGVASTPGEGTTFTLLLPVEAPWHLSEHGS</sequence>
<comment type="catalytic activity">
    <reaction evidence="1">
        <text>ATP + protein L-histidine = ADP + protein N-phospho-L-histidine.</text>
        <dbReference type="EC" id="2.7.13.3"/>
    </reaction>
</comment>
<dbReference type="PROSITE" id="PS50885">
    <property type="entry name" value="HAMP"/>
    <property type="match status" value="1"/>
</dbReference>
<dbReference type="InterPro" id="IPR050351">
    <property type="entry name" value="BphY/WalK/GraS-like"/>
</dbReference>
<keyword evidence="7" id="KW-0547">Nucleotide-binding</keyword>
<dbReference type="SUPFAM" id="SSF55785">
    <property type="entry name" value="PYP-like sensor domain (PAS domain)"/>
    <property type="match status" value="1"/>
</dbReference>
<dbReference type="GO" id="GO:0005524">
    <property type="term" value="F:ATP binding"/>
    <property type="evidence" value="ECO:0007669"/>
    <property type="project" value="UniProtKB-KW"/>
</dbReference>
<keyword evidence="5" id="KW-0597">Phosphoprotein</keyword>
<evidence type="ECO:0000256" key="8">
    <source>
        <dbReference type="ARBA" id="ARBA00022777"/>
    </source>
</evidence>
<keyword evidence="12" id="KW-1133">Transmembrane helix</keyword>
<dbReference type="SMART" id="SM00304">
    <property type="entry name" value="HAMP"/>
    <property type="match status" value="1"/>
</dbReference>
<dbReference type="CDD" id="cd06225">
    <property type="entry name" value="HAMP"/>
    <property type="match status" value="1"/>
</dbReference>
<protein>
    <recommendedName>
        <fullName evidence="3">histidine kinase</fullName>
        <ecNumber evidence="3">2.7.13.3</ecNumber>
    </recommendedName>
</protein>
<dbReference type="Gene3D" id="3.30.565.10">
    <property type="entry name" value="Histidine kinase-like ATPase, C-terminal domain"/>
    <property type="match status" value="1"/>
</dbReference>